<gene>
    <name evidence="1" type="ORF">GGR23_001581</name>
</gene>
<name>A0A7W6NKC0_9HYPH</name>
<accession>A0A7W6NKC0</accession>
<keyword evidence="2" id="KW-1185">Reference proteome</keyword>
<sequence length="245" mass="27679">MTKLNSVHWAKFKELSSSAEYWPAANPRQFTGAGKFAQDCHLLLPDAELKRDDLKRLSADSSVPPESLFWSIMAWGGMRRSHCSLVSDYVKREIAPIIEDIRSGNLSRSDAYDRFKRNHAENRQPGLGPAFFTKLIFFCSPRHDGYIMDRWTGNSINLLFGDVPSMAVVRMTPAFYVDHSNTARQYEEFCTLVEDLAGMGKCSPEEIEIRLFAGNGKGHSPTSWRQYVRKQLKIPAGRAGRGQTA</sequence>
<reference evidence="1 2" key="1">
    <citation type="submission" date="2020-08" db="EMBL/GenBank/DDBJ databases">
        <title>Genomic Encyclopedia of Type Strains, Phase IV (KMG-IV): sequencing the most valuable type-strain genomes for metagenomic binning, comparative biology and taxonomic classification.</title>
        <authorList>
            <person name="Goeker M."/>
        </authorList>
    </citation>
    <scope>NUCLEOTIDE SEQUENCE [LARGE SCALE GENOMIC DNA]</scope>
    <source>
        <strain evidence="1 2">DSM 29853</strain>
    </source>
</reference>
<evidence type="ECO:0000313" key="1">
    <source>
        <dbReference type="EMBL" id="MBB4064404.1"/>
    </source>
</evidence>
<dbReference type="AlphaFoldDB" id="A0A7W6NKC0"/>
<dbReference type="EMBL" id="JACIEZ010000002">
    <property type="protein sequence ID" value="MBB4064404.1"/>
    <property type="molecule type" value="Genomic_DNA"/>
</dbReference>
<proteinExistence type="predicted"/>
<protein>
    <submittedName>
        <fullName evidence="1">Uncharacterized protein</fullName>
    </submittedName>
</protein>
<dbReference type="RefSeq" id="WP_183365629.1">
    <property type="nucleotide sequence ID" value="NZ_JACIEZ010000002.1"/>
</dbReference>
<evidence type="ECO:0000313" key="2">
    <source>
        <dbReference type="Proteomes" id="UP000528286"/>
    </source>
</evidence>
<dbReference type="Proteomes" id="UP000528286">
    <property type="component" value="Unassembled WGS sequence"/>
</dbReference>
<dbReference type="InterPro" id="IPR048868">
    <property type="entry name" value="OGG-like_put"/>
</dbReference>
<organism evidence="1 2">
    <name type="scientific">Gellertiella hungarica</name>
    <dbReference type="NCBI Taxonomy" id="1572859"/>
    <lineage>
        <taxon>Bacteria</taxon>
        <taxon>Pseudomonadati</taxon>
        <taxon>Pseudomonadota</taxon>
        <taxon>Alphaproteobacteria</taxon>
        <taxon>Hyphomicrobiales</taxon>
        <taxon>Rhizobiaceae</taxon>
        <taxon>Gellertiella</taxon>
    </lineage>
</organism>
<dbReference type="Pfam" id="PF21790">
    <property type="entry name" value="OGG"/>
    <property type="match status" value="1"/>
</dbReference>
<comment type="caution">
    <text evidence="1">The sequence shown here is derived from an EMBL/GenBank/DDBJ whole genome shotgun (WGS) entry which is preliminary data.</text>
</comment>